<dbReference type="OrthoDB" id="5587545at2"/>
<dbReference type="EMBL" id="UATL01000001">
    <property type="protein sequence ID" value="SPY29054.1"/>
    <property type="molecule type" value="Genomic_DNA"/>
</dbReference>
<proteinExistence type="predicted"/>
<gene>
    <name evidence="1" type="ORF">NCTC11647_02198</name>
</gene>
<dbReference type="InterPro" id="IPR015017">
    <property type="entry name" value="DUF1904"/>
</dbReference>
<name>A0A2T3QF20_PHODM</name>
<dbReference type="Gene3D" id="3.30.429.10">
    <property type="entry name" value="Macrophage Migration Inhibitory Factor"/>
    <property type="match status" value="1"/>
</dbReference>
<dbReference type="Pfam" id="PF08921">
    <property type="entry name" value="DUF1904"/>
    <property type="match status" value="1"/>
</dbReference>
<evidence type="ECO:0000313" key="2">
    <source>
        <dbReference type="Proteomes" id="UP000251647"/>
    </source>
</evidence>
<organism evidence="1 2">
    <name type="scientific">Photobacterium damselae</name>
    <dbReference type="NCBI Taxonomy" id="38293"/>
    <lineage>
        <taxon>Bacteria</taxon>
        <taxon>Pseudomonadati</taxon>
        <taxon>Pseudomonadota</taxon>
        <taxon>Gammaproteobacteria</taxon>
        <taxon>Vibrionales</taxon>
        <taxon>Vibrionaceae</taxon>
        <taxon>Photobacterium</taxon>
    </lineage>
</organism>
<reference evidence="1 2" key="1">
    <citation type="submission" date="2018-06" db="EMBL/GenBank/DDBJ databases">
        <authorList>
            <consortium name="Pathogen Informatics"/>
            <person name="Doyle S."/>
        </authorList>
    </citation>
    <scope>NUCLEOTIDE SEQUENCE [LARGE SCALE GENOMIC DNA]</scope>
    <source>
        <strain evidence="1 2">NCTC11647</strain>
    </source>
</reference>
<dbReference type="AlphaFoldDB" id="A0A2T3QF20"/>
<dbReference type="SUPFAM" id="SSF55331">
    <property type="entry name" value="Tautomerase/MIF"/>
    <property type="match status" value="1"/>
</dbReference>
<dbReference type="InterPro" id="IPR014347">
    <property type="entry name" value="Tautomerase/MIF_sf"/>
</dbReference>
<dbReference type="Proteomes" id="UP000251647">
    <property type="component" value="Unassembled WGS sequence"/>
</dbReference>
<dbReference type="RefSeq" id="WP_005297988.1">
    <property type="nucleotide sequence ID" value="NZ_CP046752.1"/>
</dbReference>
<sequence>MPHLRFRAIDFDTVKALSTELVDELQPLMDCPREDFTLEHIPASFIFDGDVSEAYPFVEVFWFHRGQETQDSVAKAITAAVRKAMDAPEQDVAVIFTALTPAAYYDNGEHY</sequence>
<accession>A0A2T3QF20</accession>
<evidence type="ECO:0000313" key="1">
    <source>
        <dbReference type="EMBL" id="SPY29054.1"/>
    </source>
</evidence>
<protein>
    <submittedName>
        <fullName evidence="1">Domain of uncharacterized function (DUF1904)</fullName>
    </submittedName>
</protein>